<sequence>MLTKLSNKTFTDISLVIIRVILGVIFIAHGYPKLFVFGISGFSSFLSGLGVPLPGLFAVIVTIAEFFGGIALILGIFSRWAALLLAIDMIVATFLVKVKVGLIAPMDKPGVGAELDLALFACALAILAFGPGSISVELGLLKKEIS</sequence>
<keyword evidence="6 7" id="KW-0472">Membrane</keyword>
<feature type="transmembrane region" description="Helical" evidence="7">
    <location>
        <begin position="12"/>
        <end position="31"/>
    </location>
</feature>
<evidence type="ECO:0000256" key="5">
    <source>
        <dbReference type="ARBA" id="ARBA00022989"/>
    </source>
</evidence>
<accession>A0A0S4N8F6</accession>
<evidence type="ECO:0000256" key="7">
    <source>
        <dbReference type="SAM" id="Phobius"/>
    </source>
</evidence>
<accession>A0A0P1MBV7</accession>
<dbReference type="InterPro" id="IPR051907">
    <property type="entry name" value="DoxX-like_oxidoreductase"/>
</dbReference>
<dbReference type="EMBL" id="CZVI01000065">
    <property type="protein sequence ID" value="CUS95193.1"/>
    <property type="molecule type" value="Genomic_DNA"/>
</dbReference>
<dbReference type="PANTHER" id="PTHR33452:SF1">
    <property type="entry name" value="INNER MEMBRANE PROTEIN YPHA-RELATED"/>
    <property type="match status" value="1"/>
</dbReference>
<gene>
    <name evidence="9" type="ORF">JGI4_01504</name>
    <name evidence="8" type="ORF">JGI8_02122</name>
</gene>
<dbReference type="InterPro" id="IPR032808">
    <property type="entry name" value="DoxX"/>
</dbReference>
<evidence type="ECO:0000256" key="1">
    <source>
        <dbReference type="ARBA" id="ARBA00004651"/>
    </source>
</evidence>
<dbReference type="GO" id="GO:0005886">
    <property type="term" value="C:plasma membrane"/>
    <property type="evidence" value="ECO:0007669"/>
    <property type="project" value="UniProtKB-SubCell"/>
</dbReference>
<evidence type="ECO:0000313" key="9">
    <source>
        <dbReference type="EMBL" id="CUU06454.1"/>
    </source>
</evidence>
<accession>A0A0P1LJU9</accession>
<proteinExistence type="inferred from homology"/>
<dbReference type="EMBL" id="FAOP01000006">
    <property type="protein sequence ID" value="CUU06454.1"/>
    <property type="molecule type" value="Genomic_DNA"/>
</dbReference>
<feature type="transmembrane region" description="Helical" evidence="7">
    <location>
        <begin position="51"/>
        <end position="73"/>
    </location>
</feature>
<accession>A0A0P1MTL8</accession>
<dbReference type="Proteomes" id="UP000182011">
    <property type="component" value="Unassembled WGS sequence"/>
</dbReference>
<organism evidence="9 10">
    <name type="scientific">Candidatus Kryptonium thompsonii</name>
    <dbReference type="NCBI Taxonomy" id="1633631"/>
    <lineage>
        <taxon>Bacteria</taxon>
        <taxon>Pseudomonadati</taxon>
        <taxon>Candidatus Kryptoniota</taxon>
        <taxon>Candidatus Kryptonium</taxon>
    </lineage>
</organism>
<evidence type="ECO:0000256" key="4">
    <source>
        <dbReference type="ARBA" id="ARBA00022692"/>
    </source>
</evidence>
<comment type="subcellular location">
    <subcellularLocation>
        <location evidence="1">Cell membrane</location>
        <topology evidence="1">Multi-pass membrane protein</topology>
    </subcellularLocation>
</comment>
<name>A0A0P1MIH8_9BACT</name>
<accession>A0A0P1LPG2</accession>
<evidence type="ECO:0000313" key="10">
    <source>
        <dbReference type="Proteomes" id="UP000182011"/>
    </source>
</evidence>
<dbReference type="RefSeq" id="WP_075426840.1">
    <property type="nucleotide sequence ID" value="NZ_CZVI01000065.1"/>
</dbReference>
<accession>A0A0N7MRQ0</accession>
<feature type="transmembrane region" description="Helical" evidence="7">
    <location>
        <begin position="80"/>
        <end position="98"/>
    </location>
</feature>
<dbReference type="Proteomes" id="UP000182200">
    <property type="component" value="Unassembled WGS sequence"/>
</dbReference>
<dbReference type="STRING" id="1633631.GCA_001442925_01499"/>
<keyword evidence="3" id="KW-1003">Cell membrane</keyword>
<comment type="similarity">
    <text evidence="2">Belongs to the DoxX family.</text>
</comment>
<reference evidence="10 11" key="1">
    <citation type="submission" date="2015-11" db="EMBL/GenBank/DDBJ databases">
        <authorList>
            <person name="Varghese N."/>
        </authorList>
    </citation>
    <scope>NUCLEOTIDE SEQUENCE [LARGE SCALE GENOMIC DNA]</scope>
    <source>
        <strain evidence="8 11">JGI-8</strain>
    </source>
</reference>
<evidence type="ECO:0000256" key="2">
    <source>
        <dbReference type="ARBA" id="ARBA00006679"/>
    </source>
</evidence>
<dbReference type="OrthoDB" id="9798405at2"/>
<accession>A0A0P1MIH8</accession>
<dbReference type="Pfam" id="PF07681">
    <property type="entry name" value="DoxX"/>
    <property type="match status" value="1"/>
</dbReference>
<reference evidence="9" key="2">
    <citation type="submission" date="2015-11" db="EMBL/GenBank/DDBJ databases">
        <authorList>
            <person name="Zhang Y."/>
            <person name="Guo Z."/>
        </authorList>
    </citation>
    <scope>NUCLEOTIDE SEQUENCE [LARGE SCALE GENOMIC DNA]</scope>
    <source>
        <strain evidence="9">JGI-4</strain>
    </source>
</reference>
<keyword evidence="11" id="KW-1185">Reference proteome</keyword>
<keyword evidence="5 7" id="KW-1133">Transmembrane helix</keyword>
<protein>
    <submittedName>
        <fullName evidence="8 9">Oxidoreductase</fullName>
    </submittedName>
</protein>
<dbReference type="PANTHER" id="PTHR33452">
    <property type="entry name" value="OXIDOREDUCTASE CATD-RELATED"/>
    <property type="match status" value="1"/>
</dbReference>
<accession>A0A0P1M5M4</accession>
<dbReference type="AlphaFoldDB" id="A0A0P1MIH8"/>
<evidence type="ECO:0000313" key="8">
    <source>
        <dbReference type="EMBL" id="CUS95193.1"/>
    </source>
</evidence>
<keyword evidence="4 7" id="KW-0812">Transmembrane</keyword>
<feature type="transmembrane region" description="Helical" evidence="7">
    <location>
        <begin position="118"/>
        <end position="141"/>
    </location>
</feature>
<evidence type="ECO:0000256" key="6">
    <source>
        <dbReference type="ARBA" id="ARBA00023136"/>
    </source>
</evidence>
<evidence type="ECO:0000256" key="3">
    <source>
        <dbReference type="ARBA" id="ARBA00022475"/>
    </source>
</evidence>
<evidence type="ECO:0000313" key="11">
    <source>
        <dbReference type="Proteomes" id="UP000182200"/>
    </source>
</evidence>
<accession>A0A0P1LG61</accession>